<evidence type="ECO:0000256" key="1">
    <source>
        <dbReference type="ARBA" id="ARBA00022741"/>
    </source>
</evidence>
<protein>
    <recommendedName>
        <fullName evidence="3">Molybdopterin synthase sulfur carrier subunit</fullName>
    </recommendedName>
</protein>
<evidence type="ECO:0000256" key="2">
    <source>
        <dbReference type="ARBA" id="ARBA00024200"/>
    </source>
</evidence>
<accession>A0ABW5V8C3</accession>
<proteinExistence type="inferred from homology"/>
<dbReference type="CDD" id="cd00754">
    <property type="entry name" value="Ubl_MoaD"/>
    <property type="match status" value="1"/>
</dbReference>
<dbReference type="InterPro" id="IPR016155">
    <property type="entry name" value="Mopterin_synth/thiamin_S_b"/>
</dbReference>
<dbReference type="Pfam" id="PF02597">
    <property type="entry name" value="ThiS"/>
    <property type="match status" value="1"/>
</dbReference>
<dbReference type="SUPFAM" id="SSF54285">
    <property type="entry name" value="MoaD/ThiS"/>
    <property type="match status" value="1"/>
</dbReference>
<comment type="similarity">
    <text evidence="2">Belongs to the MoaD family.</text>
</comment>
<dbReference type="PANTHER" id="PTHR33359:SF1">
    <property type="entry name" value="MOLYBDOPTERIN SYNTHASE SULFUR CARRIER SUBUNIT"/>
    <property type="match status" value="1"/>
</dbReference>
<sequence>MINVLFFAELQESAGRDKVTVEADGVSVSELKSRLSSTYELNNLDYAMIAVNEEYSQEDTVVKSGDVVAFIPPVSGG</sequence>
<dbReference type="RefSeq" id="WP_382394588.1">
    <property type="nucleotide sequence ID" value="NZ_JBHUNA010000028.1"/>
</dbReference>
<dbReference type="InterPro" id="IPR044672">
    <property type="entry name" value="MOCS2A"/>
</dbReference>
<evidence type="ECO:0000313" key="5">
    <source>
        <dbReference type="Proteomes" id="UP001597502"/>
    </source>
</evidence>
<reference evidence="5" key="1">
    <citation type="journal article" date="2019" name="Int. J. Syst. Evol. Microbiol.">
        <title>The Global Catalogue of Microorganisms (GCM) 10K type strain sequencing project: providing services to taxonomists for standard genome sequencing and annotation.</title>
        <authorList>
            <consortium name="The Broad Institute Genomics Platform"/>
            <consortium name="The Broad Institute Genome Sequencing Center for Infectious Disease"/>
            <person name="Wu L."/>
            <person name="Ma J."/>
        </authorList>
    </citation>
    <scope>NUCLEOTIDE SEQUENCE [LARGE SCALE GENOMIC DNA]</scope>
    <source>
        <strain evidence="5">TISTR 1535</strain>
    </source>
</reference>
<dbReference type="InterPro" id="IPR003749">
    <property type="entry name" value="ThiS/MoaD-like"/>
</dbReference>
<dbReference type="InterPro" id="IPR012675">
    <property type="entry name" value="Beta-grasp_dom_sf"/>
</dbReference>
<dbReference type="NCBIfam" id="TIGR01682">
    <property type="entry name" value="moaD"/>
    <property type="match status" value="1"/>
</dbReference>
<gene>
    <name evidence="4" type="primary">moaD</name>
    <name evidence="4" type="ORF">ACFSUO_12320</name>
</gene>
<name>A0ABW5V8C3_9BACI</name>
<dbReference type="Proteomes" id="UP001597502">
    <property type="component" value="Unassembled WGS sequence"/>
</dbReference>
<keyword evidence="1" id="KW-0547">Nucleotide-binding</keyword>
<organism evidence="4 5">
    <name type="scientific">Lentibacillus juripiscarius</name>
    <dbReference type="NCBI Taxonomy" id="257446"/>
    <lineage>
        <taxon>Bacteria</taxon>
        <taxon>Bacillati</taxon>
        <taxon>Bacillota</taxon>
        <taxon>Bacilli</taxon>
        <taxon>Bacillales</taxon>
        <taxon>Bacillaceae</taxon>
        <taxon>Lentibacillus</taxon>
    </lineage>
</organism>
<evidence type="ECO:0000256" key="3">
    <source>
        <dbReference type="ARBA" id="ARBA00024247"/>
    </source>
</evidence>
<keyword evidence="5" id="KW-1185">Reference proteome</keyword>
<evidence type="ECO:0000313" key="4">
    <source>
        <dbReference type="EMBL" id="MFD2761735.1"/>
    </source>
</evidence>
<dbReference type="EMBL" id="JBHUNA010000028">
    <property type="protein sequence ID" value="MFD2761735.1"/>
    <property type="molecule type" value="Genomic_DNA"/>
</dbReference>
<dbReference type="Gene3D" id="3.10.20.30">
    <property type="match status" value="1"/>
</dbReference>
<comment type="caution">
    <text evidence="4">The sequence shown here is derived from an EMBL/GenBank/DDBJ whole genome shotgun (WGS) entry which is preliminary data.</text>
</comment>
<dbReference type="PANTHER" id="PTHR33359">
    <property type="entry name" value="MOLYBDOPTERIN SYNTHASE SULFUR CARRIER SUBUNIT"/>
    <property type="match status" value="1"/>
</dbReference>